<evidence type="ECO:0000256" key="20">
    <source>
        <dbReference type="SAM" id="Phobius"/>
    </source>
</evidence>
<dbReference type="GO" id="GO:0006654">
    <property type="term" value="P:phosphatidic acid biosynthetic process"/>
    <property type="evidence" value="ECO:0007669"/>
    <property type="project" value="TreeGrafter"/>
</dbReference>
<evidence type="ECO:0000256" key="3">
    <source>
        <dbReference type="ARBA" id="ARBA00000816"/>
    </source>
</evidence>
<dbReference type="CDD" id="cd07989">
    <property type="entry name" value="LPLAT_AGPAT-like"/>
    <property type="match status" value="1"/>
</dbReference>
<comment type="catalytic activity">
    <reaction evidence="16">
        <text>1-(9Z-octadecenoyl)-sn-glycero-3-phosphate + (9Z,12Z)-octadecadienoyl-CoA = 1-(9Z)-octadecenoyl-2-(9Z,12Z)-octadecadienoyl-sn-glycero-3-phosphate + CoA</text>
        <dbReference type="Rhea" id="RHEA:37159"/>
        <dbReference type="ChEBI" id="CHEBI:57287"/>
        <dbReference type="ChEBI" id="CHEBI:57383"/>
        <dbReference type="ChEBI" id="CHEBI:74544"/>
        <dbReference type="ChEBI" id="CHEBI:74563"/>
    </reaction>
    <physiologicalReaction direction="left-to-right" evidence="16">
        <dbReference type="Rhea" id="RHEA:37160"/>
    </physiologicalReaction>
</comment>
<keyword evidence="20" id="KW-1133">Transmembrane helix</keyword>
<dbReference type="OrthoDB" id="202234at2759"/>
<dbReference type="InterPro" id="IPR002123">
    <property type="entry name" value="Plipid/glycerol_acylTrfase"/>
</dbReference>
<evidence type="ECO:0000256" key="16">
    <source>
        <dbReference type="ARBA" id="ARBA00049345"/>
    </source>
</evidence>
<evidence type="ECO:0000256" key="4">
    <source>
        <dbReference type="ARBA" id="ARBA00001783"/>
    </source>
</evidence>
<dbReference type="EC" id="2.3.1.51" evidence="19"/>
<evidence type="ECO:0000256" key="15">
    <source>
        <dbReference type="ARBA" id="ARBA00048973"/>
    </source>
</evidence>
<dbReference type="SUPFAM" id="SSF69593">
    <property type="entry name" value="Glycerol-3-phosphate (1)-acyltransferase"/>
    <property type="match status" value="1"/>
</dbReference>
<comment type="catalytic activity">
    <reaction evidence="12">
        <text>1-(6Z,9Z,12Z-octadecatrienoyl)-sn-glycero-3-phosphate + (9Z)-octadecenoyl-CoA = (6Z,9Z,12Z)-octadecatrienoyl-2-(9Z)-octadecenoyl-sn-glycero-3-phosphate + CoA</text>
        <dbReference type="Rhea" id="RHEA:37179"/>
        <dbReference type="ChEBI" id="CHEBI:57287"/>
        <dbReference type="ChEBI" id="CHEBI:57387"/>
        <dbReference type="ChEBI" id="CHEBI:74581"/>
        <dbReference type="ChEBI" id="CHEBI:74582"/>
    </reaction>
    <physiologicalReaction direction="left-to-right" evidence="12">
        <dbReference type="Rhea" id="RHEA:37180"/>
    </physiologicalReaction>
</comment>
<dbReference type="SMART" id="SM00563">
    <property type="entry name" value="PlsC"/>
    <property type="match status" value="1"/>
</dbReference>
<feature type="transmembrane region" description="Helical" evidence="20">
    <location>
        <begin position="7"/>
        <end position="30"/>
    </location>
</feature>
<dbReference type="RefSeq" id="XP_020665772.2">
    <property type="nucleotide sequence ID" value="XM_020810113.2"/>
</dbReference>
<evidence type="ECO:0000256" key="10">
    <source>
        <dbReference type="ARBA" id="ARBA00047525"/>
    </source>
</evidence>
<keyword evidence="8 19" id="KW-0808">Transferase</keyword>
<keyword evidence="19" id="KW-1208">Phospholipid metabolism</keyword>
<comment type="catalytic activity">
    <reaction evidence="4">
        <text>1-(9Z-octadecenoyl)-sn-glycero-3-phosphate + tetradecanoyl-CoA = 1-(9Z)-octadecenoyl-2-tetradecanoyl-sn-glycero-3-phosphate + CoA</text>
        <dbReference type="Rhea" id="RHEA:37171"/>
        <dbReference type="ChEBI" id="CHEBI:57287"/>
        <dbReference type="ChEBI" id="CHEBI:57385"/>
        <dbReference type="ChEBI" id="CHEBI:74544"/>
        <dbReference type="ChEBI" id="CHEBI:74579"/>
    </reaction>
    <physiologicalReaction direction="left-to-right" evidence="4">
        <dbReference type="Rhea" id="RHEA:37172"/>
    </physiologicalReaction>
</comment>
<evidence type="ECO:0000256" key="5">
    <source>
        <dbReference type="ARBA" id="ARBA00004086"/>
    </source>
</evidence>
<proteinExistence type="inferred from homology"/>
<evidence type="ECO:0000256" key="8">
    <source>
        <dbReference type="ARBA" id="ARBA00022679"/>
    </source>
</evidence>
<comment type="function">
    <text evidence="5">Converts 1-acyl-sn-glycerol-3-phosphate (lysophosphatidic acid or LPA) into 1,2-diacyl-sn-glycerol-3-phosphate (phosphatidic acid or PA) by incorporating an acyl moiety at the sn-2 position of the glycerol backbone.</text>
</comment>
<keyword evidence="19" id="KW-0443">Lipid metabolism</keyword>
<sequence length="301" mass="34628">MAQSILLVNFFLFIFAVFLLYNCSNIFRYYFRVCYLNIYCFLVTLCMCPLLVLRGRNVTNLRIIRFFMLPLKYILGIKMNLQDAAHLNLKGPYVVVANHQSNIDLLVLFQILPERCILIVKKTVLSFFTIGICAWLSHCIFVDRQKTGTSIEIPSAAADSMVRDNLRIWIFTEDTRSYDSPMLPFKCGAFHLAVKAQVPVIPVVISSYQPFFSEKLKRFRTGEVTIRILPPVKTEGLSPADVPELTDHMRETMLSTFHEISGSKKTNQSRYQFPRILEYNLPCILFACLLILGFYTTTEVA</sequence>
<evidence type="ECO:0000256" key="2">
    <source>
        <dbReference type="ARBA" id="ARBA00000300"/>
    </source>
</evidence>
<evidence type="ECO:0000256" key="14">
    <source>
        <dbReference type="ARBA" id="ARBA00048956"/>
    </source>
</evidence>
<comment type="catalytic activity">
    <reaction evidence="10">
        <text>1-hexadecanoyl-sn-glycero-3-phosphate + (9Z)-octadecenoyl-CoA = 1-hexadecanoyl-2-(9Z-octadecenoyl)-sn-glycero-3-phosphate + CoA</text>
        <dbReference type="Rhea" id="RHEA:33187"/>
        <dbReference type="ChEBI" id="CHEBI:57287"/>
        <dbReference type="ChEBI" id="CHEBI:57387"/>
        <dbReference type="ChEBI" id="CHEBI:57518"/>
        <dbReference type="ChEBI" id="CHEBI:64839"/>
    </reaction>
    <physiologicalReaction direction="left-to-right" evidence="10">
        <dbReference type="Rhea" id="RHEA:33188"/>
    </physiologicalReaction>
</comment>
<dbReference type="GO" id="GO:0005783">
    <property type="term" value="C:endoplasmic reticulum"/>
    <property type="evidence" value="ECO:0007669"/>
    <property type="project" value="TreeGrafter"/>
</dbReference>
<accession>A0A6J0UYN8</accession>
<comment type="catalytic activity">
    <reaction evidence="2">
        <text>a 1-acyl-sn-glycero-3-phosphate + an acyl-CoA = a 1,2-diacyl-sn-glycero-3-phosphate + CoA</text>
        <dbReference type="Rhea" id="RHEA:19709"/>
        <dbReference type="ChEBI" id="CHEBI:57287"/>
        <dbReference type="ChEBI" id="CHEBI:57970"/>
        <dbReference type="ChEBI" id="CHEBI:58342"/>
        <dbReference type="ChEBI" id="CHEBI:58608"/>
        <dbReference type="EC" id="2.3.1.51"/>
    </reaction>
    <physiologicalReaction direction="left-to-right" evidence="2">
        <dbReference type="Rhea" id="RHEA:19710"/>
    </physiologicalReaction>
</comment>
<evidence type="ECO:0000256" key="7">
    <source>
        <dbReference type="ARBA" id="ARBA00008655"/>
    </source>
</evidence>
<comment type="domain">
    <text evidence="19">The HXXXXD motif is essential for acyltransferase activity and may constitute the binding site for the phosphate moiety of the glycerol-3-phosphate.</text>
</comment>
<gene>
    <name evidence="23" type="primary">LOC110088056</name>
</gene>
<dbReference type="GO" id="GO:0016020">
    <property type="term" value="C:membrane"/>
    <property type="evidence" value="ECO:0007669"/>
    <property type="project" value="InterPro"/>
</dbReference>
<dbReference type="Pfam" id="PF01553">
    <property type="entry name" value="Acyltransferase"/>
    <property type="match status" value="1"/>
</dbReference>
<feature type="transmembrane region" description="Helical" evidence="20">
    <location>
        <begin position="36"/>
        <end position="53"/>
    </location>
</feature>
<evidence type="ECO:0000313" key="23">
    <source>
        <dbReference type="RefSeq" id="XP_020665772.2"/>
    </source>
</evidence>
<evidence type="ECO:0000256" key="12">
    <source>
        <dbReference type="ARBA" id="ARBA00048105"/>
    </source>
</evidence>
<name>A0A6J0UYN8_9SAUR</name>
<organism evidence="22 23">
    <name type="scientific">Pogona vitticeps</name>
    <name type="common">central bearded dragon</name>
    <dbReference type="NCBI Taxonomy" id="103695"/>
    <lineage>
        <taxon>Eukaryota</taxon>
        <taxon>Metazoa</taxon>
        <taxon>Chordata</taxon>
        <taxon>Craniata</taxon>
        <taxon>Vertebrata</taxon>
        <taxon>Euteleostomi</taxon>
        <taxon>Lepidosauria</taxon>
        <taxon>Squamata</taxon>
        <taxon>Bifurcata</taxon>
        <taxon>Unidentata</taxon>
        <taxon>Episquamata</taxon>
        <taxon>Toxicofera</taxon>
        <taxon>Iguania</taxon>
        <taxon>Acrodonta</taxon>
        <taxon>Agamidae</taxon>
        <taxon>Amphibolurinae</taxon>
        <taxon>Pogona</taxon>
    </lineage>
</organism>
<evidence type="ECO:0000313" key="22">
    <source>
        <dbReference type="Proteomes" id="UP001652642"/>
    </source>
</evidence>
<comment type="catalytic activity">
    <reaction evidence="3">
        <text>1-(9Z-octadecenoyl)-sn-glycero-3-phosphate + hexadecanoyl-CoA = 1-(9Z)-octadecenoyl-2-hexadecanoyl-sn-glycero-3-phosphate + CoA</text>
        <dbReference type="Rhea" id="RHEA:37143"/>
        <dbReference type="ChEBI" id="CHEBI:57287"/>
        <dbReference type="ChEBI" id="CHEBI:57379"/>
        <dbReference type="ChEBI" id="CHEBI:74544"/>
        <dbReference type="ChEBI" id="CHEBI:74551"/>
    </reaction>
    <physiologicalReaction direction="left-to-right" evidence="3">
        <dbReference type="Rhea" id="RHEA:37144"/>
    </physiologicalReaction>
</comment>
<comment type="catalytic activity">
    <reaction evidence="17">
        <text>1-eicosanoyl-sn-glycero-3-phosphate + (9Z)-octadecenoyl-CoA = 1-eicosanoyl-2-(9Z)-octadecenoyl-sn-glycero-3-phosphate + CoA</text>
        <dbReference type="Rhea" id="RHEA:37183"/>
        <dbReference type="ChEBI" id="CHEBI:57287"/>
        <dbReference type="ChEBI" id="CHEBI:57387"/>
        <dbReference type="ChEBI" id="CHEBI:74583"/>
        <dbReference type="ChEBI" id="CHEBI:74584"/>
    </reaction>
    <physiologicalReaction direction="left-to-right" evidence="17">
        <dbReference type="Rhea" id="RHEA:37184"/>
    </physiologicalReaction>
</comment>
<dbReference type="GeneID" id="110088056"/>
<comment type="catalytic activity">
    <reaction evidence="18">
        <text>1-(9Z-octadecenoyl)-sn-glycero-3-phosphate + (9Z)-octadecenoyl-CoA = 1,2-di-(9Z-octadecenoyl)-sn-glycero-3-phosphate + CoA</text>
        <dbReference type="Rhea" id="RHEA:37131"/>
        <dbReference type="ChEBI" id="CHEBI:57287"/>
        <dbReference type="ChEBI" id="CHEBI:57387"/>
        <dbReference type="ChEBI" id="CHEBI:74544"/>
        <dbReference type="ChEBI" id="CHEBI:74546"/>
    </reaction>
    <physiologicalReaction direction="left-to-right" evidence="18">
        <dbReference type="Rhea" id="RHEA:37132"/>
    </physiologicalReaction>
</comment>
<dbReference type="GO" id="GO:0003841">
    <property type="term" value="F:1-acylglycerol-3-phosphate O-acyltransferase activity"/>
    <property type="evidence" value="ECO:0007669"/>
    <property type="project" value="UniProtKB-UniRule"/>
</dbReference>
<feature type="transmembrane region" description="Helical" evidence="20">
    <location>
        <begin position="276"/>
        <end position="295"/>
    </location>
</feature>
<feature type="domain" description="Phospholipid/glycerol acyltransferase" evidence="21">
    <location>
        <begin position="93"/>
        <end position="208"/>
    </location>
</feature>
<dbReference type="PANTHER" id="PTHR10434">
    <property type="entry name" value="1-ACYL-SN-GLYCEROL-3-PHOSPHATE ACYLTRANSFERASE"/>
    <property type="match status" value="1"/>
</dbReference>
<evidence type="ECO:0000256" key="19">
    <source>
        <dbReference type="RuleBase" id="RU361267"/>
    </source>
</evidence>
<evidence type="ECO:0000256" key="13">
    <source>
        <dbReference type="ARBA" id="ARBA00048293"/>
    </source>
</evidence>
<dbReference type="InParanoid" id="A0A6J0UYN8"/>
<evidence type="ECO:0000256" key="9">
    <source>
        <dbReference type="ARBA" id="ARBA00023315"/>
    </source>
</evidence>
<comment type="catalytic activity">
    <reaction evidence="1">
        <text>(11Z)-octadecenoyl-CoA + 1-(9Z-octadecenoyl)-sn-glycero-3-phosphate = 1-(9Z)-octadecenoyl-2-(11Z)-octadecenoyl-sn-glycero-3-phosphate + CoA</text>
        <dbReference type="Rhea" id="RHEA:37603"/>
        <dbReference type="ChEBI" id="CHEBI:57287"/>
        <dbReference type="ChEBI" id="CHEBI:74544"/>
        <dbReference type="ChEBI" id="CHEBI:75121"/>
        <dbReference type="ChEBI" id="CHEBI:75122"/>
    </reaction>
    <physiologicalReaction direction="left-to-right" evidence="1">
        <dbReference type="Rhea" id="RHEA:37604"/>
    </physiologicalReaction>
</comment>
<keyword evidence="19" id="KW-0444">Lipid biosynthesis</keyword>
<dbReference type="AlphaFoldDB" id="A0A6J0UYN8"/>
<evidence type="ECO:0000256" key="1">
    <source>
        <dbReference type="ARBA" id="ARBA00000091"/>
    </source>
</evidence>
<comment type="catalytic activity">
    <reaction evidence="13">
        <text>1-(9Z,12Z,15Z)-octadecatrienoyl-sn-glycero-3-phosphate + (9Z)-octadecenoyl-CoA = 1-(9Z,12Z,15Z)-octadecatrienoyl-2-(9Z)-octadecenoyl-sn-glycero-3-phosphate + CoA</text>
        <dbReference type="Rhea" id="RHEA:37139"/>
        <dbReference type="ChEBI" id="CHEBI:57287"/>
        <dbReference type="ChEBI" id="CHEBI:57387"/>
        <dbReference type="ChEBI" id="CHEBI:74549"/>
        <dbReference type="ChEBI" id="CHEBI:74550"/>
    </reaction>
    <physiologicalReaction direction="left-to-right" evidence="13">
        <dbReference type="Rhea" id="RHEA:37140"/>
    </physiologicalReaction>
</comment>
<evidence type="ECO:0000259" key="21">
    <source>
        <dbReference type="SMART" id="SM00563"/>
    </source>
</evidence>
<reference evidence="22" key="1">
    <citation type="submission" date="2025-05" db="UniProtKB">
        <authorList>
            <consortium name="RefSeq"/>
        </authorList>
    </citation>
    <scope>NUCLEOTIDE SEQUENCE [LARGE SCALE GENOMIC DNA]</scope>
</reference>
<dbReference type="PANTHER" id="PTHR10434:SF65">
    <property type="entry name" value="1-ACYL-SN-GLYCEROL-3-PHOSPHATE ACYLTRANSFERASE ALPHA"/>
    <property type="match status" value="1"/>
</dbReference>
<comment type="similarity">
    <text evidence="7 19">Belongs to the 1-acyl-sn-glycerol-3-phosphate acyltransferase family.</text>
</comment>
<keyword evidence="20" id="KW-0812">Transmembrane</keyword>
<evidence type="ECO:0000256" key="6">
    <source>
        <dbReference type="ARBA" id="ARBA00004728"/>
    </source>
</evidence>
<comment type="catalytic activity">
    <reaction evidence="15">
        <text>pentadecanoyl-CoA + 1-(9Z-octadecenoyl)-sn-glycero-3-phosphate = 1-(9Z)-octadecenoyl-2-pentadecanoyl-sn-glycero-3-phosphate + CoA</text>
        <dbReference type="Rhea" id="RHEA:37175"/>
        <dbReference type="ChEBI" id="CHEBI:57287"/>
        <dbReference type="ChEBI" id="CHEBI:74309"/>
        <dbReference type="ChEBI" id="CHEBI:74544"/>
        <dbReference type="ChEBI" id="CHEBI:74578"/>
    </reaction>
    <physiologicalReaction direction="left-to-right" evidence="15">
        <dbReference type="Rhea" id="RHEA:37176"/>
    </physiologicalReaction>
</comment>
<evidence type="ECO:0000256" key="11">
    <source>
        <dbReference type="ARBA" id="ARBA00047814"/>
    </source>
</evidence>
<evidence type="ECO:0000256" key="18">
    <source>
        <dbReference type="ARBA" id="ARBA00049561"/>
    </source>
</evidence>
<reference evidence="23" key="2">
    <citation type="submission" date="2025-08" db="UniProtKB">
        <authorList>
            <consortium name="RefSeq"/>
        </authorList>
    </citation>
    <scope>IDENTIFICATION</scope>
</reference>
<dbReference type="NCBIfam" id="TIGR00530">
    <property type="entry name" value="AGP_acyltrn"/>
    <property type="match status" value="1"/>
</dbReference>
<keyword evidence="9 19" id="KW-0012">Acyltransferase</keyword>
<keyword evidence="19" id="KW-0594">Phospholipid biosynthesis</keyword>
<dbReference type="InterPro" id="IPR004552">
    <property type="entry name" value="AGP_acyltrans"/>
</dbReference>
<comment type="catalytic activity">
    <reaction evidence="14">
        <text>heptadecanoyl-CoA + 1-(9Z-octadecenoyl)-sn-glycero-3-phosphate = 1-(9Z)-octadecenoyl-2-heptadecanoyl-sn-glycero-3-phosphate + CoA</text>
        <dbReference type="Rhea" id="RHEA:37155"/>
        <dbReference type="ChEBI" id="CHEBI:57287"/>
        <dbReference type="ChEBI" id="CHEBI:74307"/>
        <dbReference type="ChEBI" id="CHEBI:74544"/>
        <dbReference type="ChEBI" id="CHEBI:74558"/>
    </reaction>
    <physiologicalReaction direction="left-to-right" evidence="14">
        <dbReference type="Rhea" id="RHEA:37156"/>
    </physiologicalReaction>
</comment>
<keyword evidence="20" id="KW-0472">Membrane</keyword>
<evidence type="ECO:0000256" key="17">
    <source>
        <dbReference type="ARBA" id="ARBA00049491"/>
    </source>
</evidence>
<dbReference type="KEGG" id="pvt:110088056"/>
<keyword evidence="22" id="KW-1185">Reference proteome</keyword>
<protein>
    <recommendedName>
        <fullName evidence="19">1-acyl-sn-glycerol-3-phosphate acyltransferase</fullName>
        <ecNumber evidence="19">2.3.1.51</ecNumber>
    </recommendedName>
</protein>
<comment type="catalytic activity">
    <reaction evidence="11">
        <text>1-tetradecanoyl-sn-glycerol 3-phosphate + (9Z)-octadecenoyl-CoA = 1-tetradecanoyl-2-(9Z)-octadecenoyl-sn-glycero-3-phosphate + CoA</text>
        <dbReference type="Rhea" id="RHEA:37187"/>
        <dbReference type="ChEBI" id="CHEBI:57287"/>
        <dbReference type="ChEBI" id="CHEBI:57387"/>
        <dbReference type="ChEBI" id="CHEBI:72683"/>
        <dbReference type="ChEBI" id="CHEBI:74586"/>
    </reaction>
    <physiologicalReaction direction="left-to-right" evidence="11">
        <dbReference type="Rhea" id="RHEA:37188"/>
    </physiologicalReaction>
</comment>
<comment type="pathway">
    <text evidence="6">Phospholipid metabolism; CDP-diacylglycerol biosynthesis; CDP-diacylglycerol from sn-glycerol 3-phosphate: step 2/3.</text>
</comment>
<dbReference type="Proteomes" id="UP001652642">
    <property type="component" value="Chromosome 2"/>
</dbReference>